<dbReference type="PANTHER" id="PTHR34139">
    <property type="entry name" value="UPF0331 PROTEIN MJ0127"/>
    <property type="match status" value="1"/>
</dbReference>
<keyword evidence="3" id="KW-0540">Nuclease</keyword>
<keyword evidence="5" id="KW-0378">Hydrolase</keyword>
<evidence type="ECO:0008006" key="9">
    <source>
        <dbReference type="Google" id="ProtNLM"/>
    </source>
</evidence>
<sequence>MRHDELYLVDLVDNVRAVQDYLEDVTRERWDTDRVLRDAVLYRMLLLGEIASSLPDDLRDRYPDVAWRQIRAFRNLAIHRYFGVDWAVVWKIAHEEPPVLEAQVLTIIRNEYPDLARTLMLDAPPNTEPGQAPEPPPQPTG</sequence>
<keyword evidence="4" id="KW-0547">Nucleotide-binding</keyword>
<evidence type="ECO:0000256" key="2">
    <source>
        <dbReference type="ARBA" id="ARBA00022649"/>
    </source>
</evidence>
<dbReference type="InterPro" id="IPR051813">
    <property type="entry name" value="HepT_RNase_toxin"/>
</dbReference>
<evidence type="ECO:0000256" key="4">
    <source>
        <dbReference type="ARBA" id="ARBA00022741"/>
    </source>
</evidence>
<evidence type="ECO:0000313" key="7">
    <source>
        <dbReference type="EMBL" id="ONH26430.1"/>
    </source>
</evidence>
<accession>A0A1V2I7Q9</accession>
<organism evidence="7 8">
    <name type="scientific">Pseudofrankia asymbiotica</name>
    <dbReference type="NCBI Taxonomy" id="1834516"/>
    <lineage>
        <taxon>Bacteria</taxon>
        <taxon>Bacillati</taxon>
        <taxon>Actinomycetota</taxon>
        <taxon>Actinomycetes</taxon>
        <taxon>Frankiales</taxon>
        <taxon>Frankiaceae</taxon>
        <taxon>Pseudofrankia</taxon>
    </lineage>
</organism>
<name>A0A1V2I7Q9_9ACTN</name>
<keyword evidence="8" id="KW-1185">Reference proteome</keyword>
<evidence type="ECO:0000256" key="1">
    <source>
        <dbReference type="ARBA" id="ARBA00022553"/>
    </source>
</evidence>
<dbReference type="AlphaFoldDB" id="A0A1V2I7Q9"/>
<comment type="caution">
    <text evidence="7">The sequence shown here is derived from an EMBL/GenBank/DDBJ whole genome shotgun (WGS) entry which is preliminary data.</text>
</comment>
<gene>
    <name evidence="7" type="ORF">BL253_24935</name>
</gene>
<dbReference type="Proteomes" id="UP000188929">
    <property type="component" value="Unassembled WGS sequence"/>
</dbReference>
<evidence type="ECO:0000256" key="6">
    <source>
        <dbReference type="SAM" id="MobiDB-lite"/>
    </source>
</evidence>
<dbReference type="GO" id="GO:0000166">
    <property type="term" value="F:nucleotide binding"/>
    <property type="evidence" value="ECO:0007669"/>
    <property type="project" value="UniProtKB-KW"/>
</dbReference>
<dbReference type="EMBL" id="MOMC01000051">
    <property type="protein sequence ID" value="ONH26430.1"/>
    <property type="molecule type" value="Genomic_DNA"/>
</dbReference>
<protein>
    <recommendedName>
        <fullName evidence="9">DUF86 domain-containing protein</fullName>
    </recommendedName>
</protein>
<keyword evidence="2" id="KW-1277">Toxin-antitoxin system</keyword>
<evidence type="ECO:0000256" key="3">
    <source>
        <dbReference type="ARBA" id="ARBA00022722"/>
    </source>
</evidence>
<dbReference type="InterPro" id="IPR008201">
    <property type="entry name" value="HepT-like"/>
</dbReference>
<dbReference type="GO" id="GO:0016787">
    <property type="term" value="F:hydrolase activity"/>
    <property type="evidence" value="ECO:0007669"/>
    <property type="project" value="UniProtKB-KW"/>
</dbReference>
<reference evidence="8" key="1">
    <citation type="submission" date="2016-10" db="EMBL/GenBank/DDBJ databases">
        <title>Frankia sp. NRRL B-16386 Genome sequencing.</title>
        <authorList>
            <person name="Ghodhbane-Gtari F."/>
            <person name="Swanson E."/>
            <person name="Gueddou A."/>
            <person name="Hezbri K."/>
            <person name="Ktari K."/>
            <person name="Nouioui I."/>
            <person name="Morris K."/>
            <person name="Simpson S."/>
            <person name="Abebe-Akele F."/>
            <person name="Thomas K."/>
            <person name="Gtari M."/>
            <person name="Tisa L.S."/>
        </authorList>
    </citation>
    <scope>NUCLEOTIDE SEQUENCE [LARGE SCALE GENOMIC DNA]</scope>
    <source>
        <strain evidence="8">NRRL B-16386</strain>
    </source>
</reference>
<proteinExistence type="predicted"/>
<dbReference type="STRING" id="1834516.BL253_24935"/>
<dbReference type="RefSeq" id="WP_076819720.1">
    <property type="nucleotide sequence ID" value="NZ_MOMC01000051.1"/>
</dbReference>
<dbReference type="OrthoDB" id="159782at2"/>
<dbReference type="PANTHER" id="PTHR34139:SF1">
    <property type="entry name" value="RNASE MJ1380-RELATED"/>
    <property type="match status" value="1"/>
</dbReference>
<dbReference type="GO" id="GO:0004540">
    <property type="term" value="F:RNA nuclease activity"/>
    <property type="evidence" value="ECO:0007669"/>
    <property type="project" value="InterPro"/>
</dbReference>
<dbReference type="GO" id="GO:0110001">
    <property type="term" value="C:toxin-antitoxin complex"/>
    <property type="evidence" value="ECO:0007669"/>
    <property type="project" value="InterPro"/>
</dbReference>
<dbReference type="Pfam" id="PF01934">
    <property type="entry name" value="HepT-like"/>
    <property type="match status" value="1"/>
</dbReference>
<feature type="region of interest" description="Disordered" evidence="6">
    <location>
        <begin position="120"/>
        <end position="141"/>
    </location>
</feature>
<feature type="compositionally biased region" description="Pro residues" evidence="6">
    <location>
        <begin position="132"/>
        <end position="141"/>
    </location>
</feature>
<evidence type="ECO:0000256" key="5">
    <source>
        <dbReference type="ARBA" id="ARBA00022801"/>
    </source>
</evidence>
<keyword evidence="1" id="KW-0597">Phosphoprotein</keyword>
<evidence type="ECO:0000313" key="8">
    <source>
        <dbReference type="Proteomes" id="UP000188929"/>
    </source>
</evidence>